<dbReference type="Proteomes" id="UP001207930">
    <property type="component" value="Unassembled WGS sequence"/>
</dbReference>
<dbReference type="InterPro" id="IPR026350">
    <property type="entry name" value="GxxExxY"/>
</dbReference>
<organism evidence="1 2">
    <name type="scientific">Luteolibacter flavescens</name>
    <dbReference type="NCBI Taxonomy" id="1859460"/>
    <lineage>
        <taxon>Bacteria</taxon>
        <taxon>Pseudomonadati</taxon>
        <taxon>Verrucomicrobiota</taxon>
        <taxon>Verrucomicrobiia</taxon>
        <taxon>Verrucomicrobiales</taxon>
        <taxon>Verrucomicrobiaceae</taxon>
        <taxon>Luteolibacter</taxon>
    </lineage>
</organism>
<accession>A0ABT3FRK7</accession>
<reference evidence="1 2" key="1">
    <citation type="submission" date="2022-10" db="EMBL/GenBank/DDBJ databases">
        <title>Luteolibacter flavescens strain MCCC 1K03193, whole genome shotgun sequencing project.</title>
        <authorList>
            <person name="Zhao G."/>
            <person name="Shen L."/>
        </authorList>
    </citation>
    <scope>NUCLEOTIDE SEQUENCE [LARGE SCALE GENOMIC DNA]</scope>
    <source>
        <strain evidence="1 2">MCCC 1K03193</strain>
    </source>
</reference>
<protein>
    <submittedName>
        <fullName evidence="1">GxxExxY protein</fullName>
    </submittedName>
</protein>
<evidence type="ECO:0000313" key="1">
    <source>
        <dbReference type="EMBL" id="MCW1886087.1"/>
    </source>
</evidence>
<keyword evidence="2" id="KW-1185">Reference proteome</keyword>
<dbReference type="EMBL" id="JAPDDS010000008">
    <property type="protein sequence ID" value="MCW1886087.1"/>
    <property type="molecule type" value="Genomic_DNA"/>
</dbReference>
<gene>
    <name evidence="1" type="ORF">OKA04_15215</name>
</gene>
<evidence type="ECO:0000313" key="2">
    <source>
        <dbReference type="Proteomes" id="UP001207930"/>
    </source>
</evidence>
<sequence>MEFEDPPYLYAEESRRIISSAMAVHNEVGHGFREKTYENSLVVAFRQDGIEFSQQPRFPVFFRGVKVDDFVPDLIAFGKIIVDAKTVDRISAAEIGQMINYLRVTKLKLALLLNFKNPKLEIRRVVL</sequence>
<dbReference type="Pfam" id="PF13366">
    <property type="entry name" value="PDDEXK_3"/>
    <property type="match status" value="1"/>
</dbReference>
<comment type="caution">
    <text evidence="1">The sequence shown here is derived from an EMBL/GenBank/DDBJ whole genome shotgun (WGS) entry which is preliminary data.</text>
</comment>
<proteinExistence type="predicted"/>
<dbReference type="RefSeq" id="WP_264502041.1">
    <property type="nucleotide sequence ID" value="NZ_JAPDDS010000008.1"/>
</dbReference>
<name>A0ABT3FRK7_9BACT</name>
<dbReference type="NCBIfam" id="TIGR04256">
    <property type="entry name" value="GxxExxY"/>
    <property type="match status" value="1"/>
</dbReference>